<proteinExistence type="predicted"/>
<dbReference type="EMBL" id="JALLPB020000585">
    <property type="protein sequence ID" value="KAL3807776.1"/>
    <property type="molecule type" value="Genomic_DNA"/>
</dbReference>
<evidence type="ECO:0000256" key="2">
    <source>
        <dbReference type="SAM" id="SignalP"/>
    </source>
</evidence>
<feature type="compositionally biased region" description="Pro residues" evidence="1">
    <location>
        <begin position="61"/>
        <end position="70"/>
    </location>
</feature>
<keyword evidence="4" id="KW-1185">Reference proteome</keyword>
<dbReference type="AlphaFoldDB" id="A0ABD3RC55"/>
<name>A0ABD3RC55_9STRA</name>
<comment type="caution">
    <text evidence="3">The sequence shown here is derived from an EMBL/GenBank/DDBJ whole genome shotgun (WGS) entry which is preliminary data.</text>
</comment>
<reference evidence="3 4" key="1">
    <citation type="submission" date="2024-10" db="EMBL/GenBank/DDBJ databases">
        <title>Updated reference genomes for cyclostephanoid diatoms.</title>
        <authorList>
            <person name="Roberts W.R."/>
            <person name="Alverson A.J."/>
        </authorList>
    </citation>
    <scope>NUCLEOTIDE SEQUENCE [LARGE SCALE GENOMIC DNA]</scope>
    <source>
        <strain evidence="3 4">AJA228-03</strain>
    </source>
</reference>
<gene>
    <name evidence="3" type="ORF">ACHAXA_000329</name>
</gene>
<dbReference type="Proteomes" id="UP001530377">
    <property type="component" value="Unassembled WGS sequence"/>
</dbReference>
<keyword evidence="2" id="KW-0732">Signal</keyword>
<evidence type="ECO:0000256" key="1">
    <source>
        <dbReference type="SAM" id="MobiDB-lite"/>
    </source>
</evidence>
<evidence type="ECO:0000313" key="4">
    <source>
        <dbReference type="Proteomes" id="UP001530377"/>
    </source>
</evidence>
<feature type="chain" id="PRO_5044772975" evidence="2">
    <location>
        <begin position="25"/>
        <end position="128"/>
    </location>
</feature>
<sequence length="128" mass="13921">MFLRLCLFFAELAAVLSMLGSVAAELSPSQPRRLISEGSFVRGMMAADHQLGLYMALSETNPPPPPPPPRASTTRTAFTPYPRGGGAEVDMVESRVHRFVDQAREAAVNFASVVQRRALSIPPARRKA</sequence>
<accession>A0ABD3RC55</accession>
<organism evidence="3 4">
    <name type="scientific">Cyclostephanos tholiformis</name>
    <dbReference type="NCBI Taxonomy" id="382380"/>
    <lineage>
        <taxon>Eukaryota</taxon>
        <taxon>Sar</taxon>
        <taxon>Stramenopiles</taxon>
        <taxon>Ochrophyta</taxon>
        <taxon>Bacillariophyta</taxon>
        <taxon>Coscinodiscophyceae</taxon>
        <taxon>Thalassiosirophycidae</taxon>
        <taxon>Stephanodiscales</taxon>
        <taxon>Stephanodiscaceae</taxon>
        <taxon>Cyclostephanos</taxon>
    </lineage>
</organism>
<evidence type="ECO:0000313" key="3">
    <source>
        <dbReference type="EMBL" id="KAL3807776.1"/>
    </source>
</evidence>
<protein>
    <submittedName>
        <fullName evidence="3">Uncharacterized protein</fullName>
    </submittedName>
</protein>
<feature type="region of interest" description="Disordered" evidence="1">
    <location>
        <begin position="57"/>
        <end position="84"/>
    </location>
</feature>
<feature type="signal peptide" evidence="2">
    <location>
        <begin position="1"/>
        <end position="24"/>
    </location>
</feature>